<organism evidence="3 4">
    <name type="scientific">Pleodorina starrii</name>
    <dbReference type="NCBI Taxonomy" id="330485"/>
    <lineage>
        <taxon>Eukaryota</taxon>
        <taxon>Viridiplantae</taxon>
        <taxon>Chlorophyta</taxon>
        <taxon>core chlorophytes</taxon>
        <taxon>Chlorophyceae</taxon>
        <taxon>CS clade</taxon>
        <taxon>Chlamydomonadales</taxon>
        <taxon>Volvocaceae</taxon>
        <taxon>Pleodorina</taxon>
    </lineage>
</organism>
<protein>
    <recommendedName>
        <fullName evidence="2">SET domain-containing protein</fullName>
    </recommendedName>
</protein>
<comment type="caution">
    <text evidence="3">The sequence shown here is derived from an EMBL/GenBank/DDBJ whole genome shotgun (WGS) entry which is preliminary data.</text>
</comment>
<feature type="region of interest" description="Disordered" evidence="1">
    <location>
        <begin position="299"/>
        <end position="379"/>
    </location>
</feature>
<feature type="compositionally biased region" description="Low complexity" evidence="1">
    <location>
        <begin position="920"/>
        <end position="934"/>
    </location>
</feature>
<gene>
    <name evidence="3" type="primary">PLEST006583</name>
    <name evidence="3" type="ORF">PLESTB_000221900</name>
</gene>
<feature type="region of interest" description="Disordered" evidence="1">
    <location>
        <begin position="912"/>
        <end position="934"/>
    </location>
</feature>
<dbReference type="Gene3D" id="2.170.270.10">
    <property type="entry name" value="SET domain"/>
    <property type="match status" value="1"/>
</dbReference>
<dbReference type="SUPFAM" id="SSF82199">
    <property type="entry name" value="SET domain"/>
    <property type="match status" value="1"/>
</dbReference>
<feature type="region of interest" description="Disordered" evidence="1">
    <location>
        <begin position="648"/>
        <end position="683"/>
    </location>
</feature>
<feature type="region of interest" description="Disordered" evidence="1">
    <location>
        <begin position="241"/>
        <end position="281"/>
    </location>
</feature>
<keyword evidence="4" id="KW-1185">Reference proteome</keyword>
<name>A0A9W6BC63_9CHLO</name>
<feature type="compositionally biased region" description="Low complexity" evidence="1">
    <location>
        <begin position="351"/>
        <end position="364"/>
    </location>
</feature>
<accession>A0A9W6BC63</accession>
<reference evidence="3 4" key="1">
    <citation type="journal article" date="2023" name="Commun. Biol.">
        <title>Reorganization of the ancestral sex-determining regions during the evolution of trioecy in Pleodorina starrii.</title>
        <authorList>
            <person name="Takahashi K."/>
            <person name="Suzuki S."/>
            <person name="Kawai-Toyooka H."/>
            <person name="Yamamoto K."/>
            <person name="Hamaji T."/>
            <person name="Ootsuki R."/>
            <person name="Yamaguchi H."/>
            <person name="Kawachi M."/>
            <person name="Higashiyama T."/>
            <person name="Nozaki H."/>
        </authorList>
    </citation>
    <scope>NUCLEOTIDE SEQUENCE [LARGE SCALE GENOMIC DNA]</scope>
    <source>
        <strain evidence="3 4">NIES-4479</strain>
    </source>
</reference>
<dbReference type="EMBL" id="BRXU01000002">
    <property type="protein sequence ID" value="GLC49464.1"/>
    <property type="molecule type" value="Genomic_DNA"/>
</dbReference>
<dbReference type="InterPro" id="IPR046341">
    <property type="entry name" value="SET_dom_sf"/>
</dbReference>
<dbReference type="Pfam" id="PF00856">
    <property type="entry name" value="SET"/>
    <property type="match status" value="1"/>
</dbReference>
<evidence type="ECO:0000256" key="1">
    <source>
        <dbReference type="SAM" id="MobiDB-lite"/>
    </source>
</evidence>
<dbReference type="InterPro" id="IPR001214">
    <property type="entry name" value="SET_dom"/>
</dbReference>
<feature type="compositionally biased region" description="Low complexity" evidence="1">
    <location>
        <begin position="269"/>
        <end position="280"/>
    </location>
</feature>
<feature type="compositionally biased region" description="Pro residues" evidence="1">
    <location>
        <begin position="659"/>
        <end position="671"/>
    </location>
</feature>
<sequence length="1529" mass="158248">MARVWGLRPGGSAVGGPWTGGDQQQLLVPPAALPRLLGEGGPSAALRQTGPWSLQPGEQLFAATAAALRELATGEVVGEVPSPFAAEAAVVAEASVAAEAAMETSWLRYIDSQLRELATGEVVGEVPSPFAAEAAVVAEASVAAEAAMETFWLRYIDSQLRELATGEVVGEVPSPFAAEAAAVAEAAAAAEAAMETEAAVAAKAVTVQQALCQLRPQQAAAGEGREVAEVAGGGSCSHQQWEASLGRSSPAGGTTKVMMAPLPGGCSGARRAQQQRQQAANGEDFCWESSLLLPRPLAAGEQDAAAQGRDPTHPGSGAKQATHIAVNRAGGRGGDGEAINHQSSGGDDRTAAAASPGGSRGANSCTAGGGRDRGPAGDAVKQENTAVGHLIVYREHGGRLVGLAAVLSLVFPSAVQAAASDVQARPSVTLHRREDGKESLVEYTLTLRRKKPRSKYLRLSPAKELITSMALRTGDNLRLFLLPDGRALVEKGDRWHADRRLPPDLVQLTEATMERCSPVLYIPLRVINPLLGETTAAAAPAGLKIRVRAVGDDRKAASLRKCPNRQWKLCGLQQWLRSSNAAAGDFLRLRLVHSRAAGTTTGPAAAASVAAAAAGGSGQSSSGGSSPHGHIIDPEAITIIVRLERASTGPGRPLGSAAGPPPPSTHAPPRAPATTSSRDERWIRGPSAASAAVGHTSAMPTAGSSSSRVAAASWESPYTAACQTLWQARWRMGQQDMAAAAAHGTEPVLGSGGLHDDAAAAMVVDEHQERAAVAWPAEGEGSGGLETIELLDSSTDEGEEDLEDMEDMEDMEDVEGPAVNSNLPQRTEVKSSYPSVLLADLPTGPTQLPVPAGLAPAPVQPPLMQASLVASWSQPPVPAALPTGPTQLPVPAGLAPAPAQQPLMQTSLIASWSQPPAPAAPGTGPGWPTVPAAGLAPGIVQQPLMQTSLIASWSQPPAPAAPGTGPGWPTVPAAGLAPGIVQQPLMQASLIASWSQPPAPAAPGTGPGWPTVPAAGLAPGIVQQPLMQTSLIASWSQPPVPAALATGPGWLKVPAAGLAPAPVQPPLMQASLIASWSQPPAPAAPGTGPGWPTVPPAALKTAGANRPTVPTDLGTGPVVWPTVRALGAAGPVQAPLSAAFAAGPYHQPSVPAALGAAGTVVSSADVLPPASCLRHLHGCVPQEVGLPPLQPGEVRLCGVTFAASLDMGRRMSQWQQQASVEASHQQPLAAGLPYPTQLWMEGAEGRGAEGPSTTPYHGLSPDVVCWHLAQRLGLTSYNTCGAPLPEGPLEPEGFEPRPELSRGGKGMFATRPIQRNDVICVMGGYVMPQQPDGVAFLERGQHFLQPHVKQQLRQRLIGSSSSGEAVVVNEALPWAFLATSFRMDWAVGGQQQGQRQQQQQRQQPQVFQEQAHAIAAAGLPPLELQMLGYGNQSAFINDPRVEPWRPHGVAADNAAAANCMVVTVWVRGAPLPVLVALRDIQPDEQLLRDYGDSWWREQSSWWGMLKYFGLAPETVLHGTPPSSRGWMND</sequence>
<proteinExistence type="predicted"/>
<feature type="region of interest" description="Disordered" evidence="1">
    <location>
        <begin position="1078"/>
        <end position="1115"/>
    </location>
</feature>
<evidence type="ECO:0000313" key="4">
    <source>
        <dbReference type="Proteomes" id="UP001165080"/>
    </source>
</evidence>
<dbReference type="PROSITE" id="PS50280">
    <property type="entry name" value="SET"/>
    <property type="match status" value="1"/>
</dbReference>
<feature type="domain" description="SET" evidence="2">
    <location>
        <begin position="1292"/>
        <end position="1491"/>
    </location>
</feature>
<evidence type="ECO:0000259" key="2">
    <source>
        <dbReference type="PROSITE" id="PS50280"/>
    </source>
</evidence>
<feature type="compositionally biased region" description="Low complexity" evidence="1">
    <location>
        <begin position="649"/>
        <end position="658"/>
    </location>
</feature>
<evidence type="ECO:0000313" key="3">
    <source>
        <dbReference type="EMBL" id="GLC49464.1"/>
    </source>
</evidence>
<dbReference type="Proteomes" id="UP001165080">
    <property type="component" value="Unassembled WGS sequence"/>
</dbReference>